<dbReference type="AlphaFoldDB" id="A0A4R6YBG2"/>
<organism evidence="1 2">
    <name type="scientific">Hydromonas duriensis</name>
    <dbReference type="NCBI Taxonomy" id="1527608"/>
    <lineage>
        <taxon>Bacteria</taxon>
        <taxon>Pseudomonadati</taxon>
        <taxon>Pseudomonadota</taxon>
        <taxon>Betaproteobacteria</taxon>
        <taxon>Burkholderiales</taxon>
        <taxon>Burkholderiaceae</taxon>
        <taxon>Hydromonas</taxon>
    </lineage>
</organism>
<dbReference type="Gene3D" id="3.30.420.40">
    <property type="match status" value="1"/>
</dbReference>
<comment type="caution">
    <text evidence="1">The sequence shown here is derived from an EMBL/GenBank/DDBJ whole genome shotgun (WGS) entry which is preliminary data.</text>
</comment>
<dbReference type="EMBL" id="SNZE01000001">
    <property type="protein sequence ID" value="TDR33007.1"/>
    <property type="molecule type" value="Genomic_DNA"/>
</dbReference>
<accession>A0A4R6YBG2</accession>
<proteinExistence type="predicted"/>
<dbReference type="Gene3D" id="3.30.1490.300">
    <property type="match status" value="1"/>
</dbReference>
<evidence type="ECO:0000313" key="1">
    <source>
        <dbReference type="EMBL" id="TDR33007.1"/>
    </source>
</evidence>
<gene>
    <name evidence="1" type="ORF">DFR44_10156</name>
</gene>
<dbReference type="RefSeq" id="WP_133618704.1">
    <property type="nucleotide sequence ID" value="NZ_SNZE01000001.1"/>
</dbReference>
<keyword evidence="2" id="KW-1185">Reference proteome</keyword>
<evidence type="ECO:0000313" key="2">
    <source>
        <dbReference type="Proteomes" id="UP000294480"/>
    </source>
</evidence>
<reference evidence="1 2" key="1">
    <citation type="submission" date="2019-03" db="EMBL/GenBank/DDBJ databases">
        <title>Genomic Encyclopedia of Type Strains, Phase IV (KMG-IV): sequencing the most valuable type-strain genomes for metagenomic binning, comparative biology and taxonomic classification.</title>
        <authorList>
            <person name="Goeker M."/>
        </authorList>
    </citation>
    <scope>NUCLEOTIDE SEQUENCE [LARGE SCALE GENOMIC DNA]</scope>
    <source>
        <strain evidence="1 2">DSM 102852</strain>
    </source>
</reference>
<dbReference type="OrthoDB" id="9825213at2"/>
<protein>
    <submittedName>
        <fullName evidence="1">Tfp pilus assembly PilM family ATPase</fullName>
    </submittedName>
</protein>
<name>A0A4R6YBG2_9BURK</name>
<dbReference type="Proteomes" id="UP000294480">
    <property type="component" value="Unassembled WGS sequence"/>
</dbReference>
<sequence length="315" mass="35231">MINWRVFDKKQTVLAMQLVDDEMRYVLCQGEKVLKAGALKLSAHAVSAGRVVSPDALQSALNPILNGFKGCVAVMLPSDFVHTHLLSLPKGLDAEERDYQMMRHITQTLGLQMADVYYDWVALGEAQDPKEEHLLMTVARQSDVSVYGHVFNGNWQVRWVCPECFVWSHAFSEQQAKVLVVRVERNQLSVWHVDGSGQAHYLQRQFSAQMMTQAGFVYQAVLDDGQSDVLLPTGFVVEEIVQTVTQWLGGEQMRDIRALFGLGSGVDWNLAKFALQQKLGVPVKGVLTERIDSLSDRADVHKLGGLWHLATQVQG</sequence>